<dbReference type="Proteomes" id="UP000199387">
    <property type="component" value="Unassembled WGS sequence"/>
</dbReference>
<dbReference type="SUPFAM" id="SSF48230">
    <property type="entry name" value="Chondroitin AC/alginate lyase"/>
    <property type="match status" value="1"/>
</dbReference>
<dbReference type="GO" id="GO:0016829">
    <property type="term" value="F:lyase activity"/>
    <property type="evidence" value="ECO:0007669"/>
    <property type="project" value="InterPro"/>
</dbReference>
<dbReference type="Gene3D" id="2.70.98.70">
    <property type="match status" value="1"/>
</dbReference>
<organism evidence="4 5">
    <name type="scientific">Melghirimyces thermohalophilus</name>
    <dbReference type="NCBI Taxonomy" id="1236220"/>
    <lineage>
        <taxon>Bacteria</taxon>
        <taxon>Bacillati</taxon>
        <taxon>Bacillota</taxon>
        <taxon>Bacilli</taxon>
        <taxon>Bacillales</taxon>
        <taxon>Thermoactinomycetaceae</taxon>
        <taxon>Melghirimyces</taxon>
    </lineage>
</organism>
<feature type="signal peptide" evidence="2">
    <location>
        <begin position="1"/>
        <end position="25"/>
    </location>
</feature>
<dbReference type="OrthoDB" id="2491499at2"/>
<sequence length="1197" mass="136128">MKSALLLFMLVAVSVALTTVLPARADPDGEHKKTRGTFYTPEKVANARQNVDRYDWAKEMRDSAVQDAEHYLQYGVGRLWSMVTPQSLPRSFAVNLELGSPITGKEFNEKYGYRGWKADPLKDPWKLTDPSSGYKFPTNDFASYYKSGLNEHGIFDPEKADKKYLVNELYPEKGKYWGVDDGRGWVDEKGNRWTFVAYYNHWHVWHGGVVDGAVRAFRDAYLYTGELKYARAGTILLDRIADVYPEMNLEPYQEQDGFLNSHGGTGKGKIRGSIWEATASIHYLSAYDAFFPAMEKADIVPFLREKSQQYQMDNPKNSVSAIRKNIEDGLLRQIFPAVKKAQIRGNFGMHQQTLAMAAVVLDEPRTSQKWIDWIFQPGELRDHPDWHLTGGDVMATLVNQVDRDGFGDEPSTQYNSYWLTQIQGVADILEGYDQYPAADLYRNVKFRKMFDTRYPLVMGNRYTPRIGDSYLTGDPGITGTVEEHVAAFQRYGQPVHAQMAYLLNGNTTAGLHGDIFEENSQQVADDIRQVIEEKGPLNLRATHLAGFGFAALRDSGNPAKGRATVYPFSSLQQREATAEITQHRGPIHLETDESAKRIPEAFDIPDDYYGVTGAIQLEATEEGNRVSFRFQVPRTDRYRVELLPLLSSAYGRYEVQIDGEKVGLYDFYGMDPSGYKKLTQKRLEAGKHRLTLINRGKNPKATGYKLGLRALRLQPAPTADVSPASSHRGLWMYYGRNLVDRHGHKDTLNIGFHAYGLNLSPDLGYPDNFKNRMEWVSNTVSHNTVVVDKEKQQDSLTGIPHHFDQASRVQLIDVEAPFVYPQTEEYRRTTAMIQIDEDRSYAVDFFRIKGGEDHHFSFHAGEGTVATEGLQLVKQPKGTYAGEDVDYGEREPEQPEGWEYAGSGFHYLANVERDRRPDKPFSIDWKVRDTWSVLPEKQNTHLRLTMLNEVDDVALADGIPPRLPGNPERLRYLIAHRKGNDLESQFVSVIEPYREQRMIRSITPIHLTADGKKVNHHRAYALKVTLKNGRIDIIVNSLDPDTVYTVDGRLRFQGFFGVYSEKDGRPVYAYLNDGKQLAPPGKPLLKHPQGHLSGKIVDFTKGLQLDNEVTVQMEGNLKKAESLIGRTLFVQNDDQQNGAYPIKGVKHLRGNQYRLEIGEATLIRKYKDPHNPKKGFIYNIAKNQRWKIPLSAEWWAR</sequence>
<evidence type="ECO:0000313" key="5">
    <source>
        <dbReference type="Proteomes" id="UP000199387"/>
    </source>
</evidence>
<name>A0A1G6P666_9BACL</name>
<dbReference type="Gene3D" id="1.50.10.100">
    <property type="entry name" value="Chondroitin AC/alginate lyase"/>
    <property type="match status" value="1"/>
</dbReference>
<keyword evidence="5" id="KW-1185">Reference proteome</keyword>
<dbReference type="InterPro" id="IPR012480">
    <property type="entry name" value="Hepar_II_III_C"/>
</dbReference>
<evidence type="ECO:0000259" key="3">
    <source>
        <dbReference type="Pfam" id="PF07940"/>
    </source>
</evidence>
<feature type="domain" description="Heparinase II/III-like C-terminal" evidence="3">
    <location>
        <begin position="736"/>
        <end position="797"/>
    </location>
</feature>
<dbReference type="EMBL" id="FMZA01000015">
    <property type="protein sequence ID" value="SDC75104.1"/>
    <property type="molecule type" value="Genomic_DNA"/>
</dbReference>
<reference evidence="4 5" key="1">
    <citation type="submission" date="2016-10" db="EMBL/GenBank/DDBJ databases">
        <authorList>
            <person name="de Groot N.N."/>
        </authorList>
    </citation>
    <scope>NUCLEOTIDE SEQUENCE [LARGE SCALE GENOMIC DNA]</scope>
    <source>
        <strain evidence="4 5">DSM 45514</strain>
    </source>
</reference>
<gene>
    <name evidence="4" type="ORF">SAMN04488112_11571</name>
</gene>
<accession>A0A1G6P666</accession>
<feature type="chain" id="PRO_5011477722" evidence="2">
    <location>
        <begin position="26"/>
        <end position="1197"/>
    </location>
</feature>
<evidence type="ECO:0000256" key="2">
    <source>
        <dbReference type="SAM" id="SignalP"/>
    </source>
</evidence>
<proteinExistence type="predicted"/>
<dbReference type="STRING" id="1236220.SAMN04488112_11571"/>
<dbReference type="GO" id="GO:0030313">
    <property type="term" value="C:cell envelope"/>
    <property type="evidence" value="ECO:0007669"/>
    <property type="project" value="UniProtKB-SubCell"/>
</dbReference>
<keyword evidence="2" id="KW-0732">Signal</keyword>
<dbReference type="RefSeq" id="WP_091571271.1">
    <property type="nucleotide sequence ID" value="NZ_FMZA01000015.1"/>
</dbReference>
<dbReference type="AlphaFoldDB" id="A0A1G6P666"/>
<comment type="subcellular location">
    <subcellularLocation>
        <location evidence="1">Cell envelope</location>
    </subcellularLocation>
</comment>
<dbReference type="InterPro" id="IPR008929">
    <property type="entry name" value="Chondroitin_lyas"/>
</dbReference>
<protein>
    <submittedName>
        <fullName evidence="4">Heparinase II/III-like protein</fullName>
    </submittedName>
</protein>
<evidence type="ECO:0000313" key="4">
    <source>
        <dbReference type="EMBL" id="SDC75104.1"/>
    </source>
</evidence>
<evidence type="ECO:0000256" key="1">
    <source>
        <dbReference type="ARBA" id="ARBA00004196"/>
    </source>
</evidence>
<dbReference type="Pfam" id="PF07940">
    <property type="entry name" value="Hepar_II_III_C"/>
    <property type="match status" value="1"/>
</dbReference>